<dbReference type="EMBL" id="NQXA01000010">
    <property type="protein sequence ID" value="PHQ28866.1"/>
    <property type="molecule type" value="Genomic_DNA"/>
</dbReference>
<dbReference type="RefSeq" id="WP_099646480.1">
    <property type="nucleotide sequence ID" value="NZ_KZ319292.1"/>
</dbReference>
<dbReference type="Proteomes" id="UP000229433">
    <property type="component" value="Unassembled WGS sequence"/>
</dbReference>
<keyword evidence="2" id="KW-1185">Reference proteome</keyword>
<reference evidence="1 2" key="1">
    <citation type="submission" date="2017-08" db="EMBL/GenBank/DDBJ databases">
        <title>The whole genome shortgun sequences of strain Leeuwenhoekiella nanhaiensis G18 from the South China Sea.</title>
        <authorList>
            <person name="Liu Q."/>
        </authorList>
    </citation>
    <scope>NUCLEOTIDE SEQUENCE [LARGE SCALE GENOMIC DNA]</scope>
    <source>
        <strain evidence="1 2">G18</strain>
    </source>
</reference>
<dbReference type="AlphaFoldDB" id="A0A2G1VQ16"/>
<comment type="caution">
    <text evidence="1">The sequence shown here is derived from an EMBL/GenBank/DDBJ whole genome shotgun (WGS) entry which is preliminary data.</text>
</comment>
<dbReference type="OrthoDB" id="1350548at2"/>
<gene>
    <name evidence="1" type="ORF">CJ305_11760</name>
</gene>
<evidence type="ECO:0000313" key="2">
    <source>
        <dbReference type="Proteomes" id="UP000229433"/>
    </source>
</evidence>
<proteinExistence type="predicted"/>
<evidence type="ECO:0000313" key="1">
    <source>
        <dbReference type="EMBL" id="PHQ28866.1"/>
    </source>
</evidence>
<sequence length="376" mass="45378">MRKEVKIKLRKIADIWSHYIWEYNICRRKVKFDSALKKNYLGDIIGYFQDTFDIIYNERKSSNYADRFSNQISLLQSIYIQQDFIEEMLRIFRCGIQKGDLKKDPNYYKNRNLRNELVGHPVRRINGEFISSALFGYNGDSSKIVYLLYHKDNNFEFENKEFQISYIVEEHTTFLNNYFQIILDRLQTILIDFVKETENIDRCIKSQSLERLLDICELKFESILKYDYCYDKDSLLRINSKKEEHPRYKNFIESFYLDLEKSLEETKDSISNYFKVDPNENLKKIPNEMPIFTIQFDSNSKVEKVKSNDLSYHYELGKIATKRNLQDFEFYSGFLKRKCKDMPIILNELNHMKENICDPKEYYCSFRLISKILREE</sequence>
<name>A0A2G1VQ16_9FLAO</name>
<accession>A0A2G1VQ16</accession>
<protein>
    <submittedName>
        <fullName evidence="1">Uncharacterized protein</fullName>
    </submittedName>
</protein>
<organism evidence="1 2">
    <name type="scientific">Leeuwenhoekiella nanhaiensis</name>
    <dbReference type="NCBI Taxonomy" id="1655491"/>
    <lineage>
        <taxon>Bacteria</taxon>
        <taxon>Pseudomonadati</taxon>
        <taxon>Bacteroidota</taxon>
        <taxon>Flavobacteriia</taxon>
        <taxon>Flavobacteriales</taxon>
        <taxon>Flavobacteriaceae</taxon>
        <taxon>Leeuwenhoekiella</taxon>
    </lineage>
</organism>